<evidence type="ECO:0000313" key="5">
    <source>
        <dbReference type="Proteomes" id="UP000255207"/>
    </source>
</evidence>
<dbReference type="AlphaFoldDB" id="A0A370L862"/>
<dbReference type="Proteomes" id="UP000255207">
    <property type="component" value="Unassembled WGS sequence"/>
</dbReference>
<dbReference type="Gene3D" id="3.40.50.150">
    <property type="entry name" value="Vaccinia Virus protein VP39"/>
    <property type="match status" value="1"/>
</dbReference>
<organism evidence="4 5">
    <name type="scientific">Bosea caraganae</name>
    <dbReference type="NCBI Taxonomy" id="2763117"/>
    <lineage>
        <taxon>Bacteria</taxon>
        <taxon>Pseudomonadati</taxon>
        <taxon>Pseudomonadota</taxon>
        <taxon>Alphaproteobacteria</taxon>
        <taxon>Hyphomicrobiales</taxon>
        <taxon>Boseaceae</taxon>
        <taxon>Bosea</taxon>
    </lineage>
</organism>
<keyword evidence="1" id="KW-0802">TPR repeat</keyword>
<dbReference type="InterPro" id="IPR011990">
    <property type="entry name" value="TPR-like_helical_dom_sf"/>
</dbReference>
<dbReference type="InterPro" id="IPR029063">
    <property type="entry name" value="SAM-dependent_MTases_sf"/>
</dbReference>
<evidence type="ECO:0000256" key="2">
    <source>
        <dbReference type="SAM" id="MobiDB-lite"/>
    </source>
</evidence>
<dbReference type="PROSITE" id="PS50005">
    <property type="entry name" value="TPR"/>
    <property type="match status" value="1"/>
</dbReference>
<dbReference type="InterPro" id="IPR019734">
    <property type="entry name" value="TPR_rpt"/>
</dbReference>
<protein>
    <submittedName>
        <fullName evidence="4">Methyltransferase domain-containing protein</fullName>
    </submittedName>
</protein>
<sequence length="341" mass="36681">MGANSAGCSVWPVSCSSDKPAAMTEKGSSAHSTSSGDPKLDRRYAWAEAAFKEGDPKAAIEILDQTLAEAYGFTAAWHLYGLAQEALGHNEEAATAWRQCLVLDPADHFGARLDLARVGAMPAEEATSENFSGTLFDGYADRFDSHLTEALQYRAPALLKEALGRICALTSRSFRFETVFDLGCGTGLMGEAIRAETGFLAGCDLSPRMIERARAKTKADGAPLYDKLAVAGLTSFLASRPDKSADLVIAADVFVYLGDLGAAFAQSARVLQPGGLFAFTVQSHSGEGVIVGEDRRFAHADLWLREKLHEARLRPLRIEEASTRQDRDRPVPGLLVVAERG</sequence>
<keyword evidence="5" id="KW-1185">Reference proteome</keyword>
<proteinExistence type="predicted"/>
<name>A0A370L862_9HYPH</name>
<evidence type="ECO:0000256" key="1">
    <source>
        <dbReference type="PROSITE-ProRule" id="PRU00339"/>
    </source>
</evidence>
<evidence type="ECO:0000313" key="4">
    <source>
        <dbReference type="EMBL" id="RDJ26354.1"/>
    </source>
</evidence>
<keyword evidence="4" id="KW-0489">Methyltransferase</keyword>
<feature type="domain" description="Methyltransferase type 11" evidence="3">
    <location>
        <begin position="181"/>
        <end position="279"/>
    </location>
</feature>
<keyword evidence="4" id="KW-0808">Transferase</keyword>
<dbReference type="Gene3D" id="1.25.40.10">
    <property type="entry name" value="Tetratricopeptide repeat domain"/>
    <property type="match status" value="1"/>
</dbReference>
<comment type="caution">
    <text evidence="4">The sequence shown here is derived from an EMBL/GenBank/DDBJ whole genome shotgun (WGS) entry which is preliminary data.</text>
</comment>
<dbReference type="PANTHER" id="PTHR42912">
    <property type="entry name" value="METHYLTRANSFERASE"/>
    <property type="match status" value="1"/>
</dbReference>
<dbReference type="Pfam" id="PF08241">
    <property type="entry name" value="Methyltransf_11"/>
    <property type="match status" value="1"/>
</dbReference>
<evidence type="ECO:0000259" key="3">
    <source>
        <dbReference type="Pfam" id="PF08241"/>
    </source>
</evidence>
<dbReference type="EMBL" id="QQTP01000004">
    <property type="protein sequence ID" value="RDJ26354.1"/>
    <property type="molecule type" value="Genomic_DNA"/>
</dbReference>
<feature type="repeat" description="TPR" evidence="1">
    <location>
        <begin position="74"/>
        <end position="107"/>
    </location>
</feature>
<dbReference type="InterPro" id="IPR013216">
    <property type="entry name" value="Methyltransf_11"/>
</dbReference>
<dbReference type="CDD" id="cd02440">
    <property type="entry name" value="AdoMet_MTases"/>
    <property type="match status" value="1"/>
</dbReference>
<dbReference type="OrthoDB" id="465636at2"/>
<accession>A0A370L862</accession>
<dbReference type="GO" id="GO:0008757">
    <property type="term" value="F:S-adenosylmethionine-dependent methyltransferase activity"/>
    <property type="evidence" value="ECO:0007669"/>
    <property type="project" value="InterPro"/>
</dbReference>
<dbReference type="InterPro" id="IPR050508">
    <property type="entry name" value="Methyltransf_Superfamily"/>
</dbReference>
<reference evidence="5" key="1">
    <citation type="submission" date="2018-07" db="EMBL/GenBank/DDBJ databases">
        <authorList>
            <person name="Safronova V.I."/>
            <person name="Chirak E.R."/>
            <person name="Sazanova A.L."/>
        </authorList>
    </citation>
    <scope>NUCLEOTIDE SEQUENCE [LARGE SCALE GENOMIC DNA]</scope>
    <source>
        <strain evidence="5">RCAM04685</strain>
    </source>
</reference>
<dbReference type="SUPFAM" id="SSF48452">
    <property type="entry name" value="TPR-like"/>
    <property type="match status" value="1"/>
</dbReference>
<feature type="region of interest" description="Disordered" evidence="2">
    <location>
        <begin position="18"/>
        <end position="39"/>
    </location>
</feature>
<dbReference type="PANTHER" id="PTHR42912:SF93">
    <property type="entry name" value="N6-ADENOSINE-METHYLTRANSFERASE TMT1A"/>
    <property type="match status" value="1"/>
</dbReference>
<dbReference type="GO" id="GO:0032259">
    <property type="term" value="P:methylation"/>
    <property type="evidence" value="ECO:0007669"/>
    <property type="project" value="UniProtKB-KW"/>
</dbReference>
<gene>
    <name evidence="4" type="ORF">DWE98_09320</name>
</gene>
<dbReference type="SUPFAM" id="SSF53335">
    <property type="entry name" value="S-adenosyl-L-methionine-dependent methyltransferases"/>
    <property type="match status" value="1"/>
</dbReference>
<feature type="compositionally biased region" description="Polar residues" evidence="2">
    <location>
        <begin position="26"/>
        <end position="36"/>
    </location>
</feature>